<gene>
    <name evidence="3" type="ORF">F3Y22_tig00111280pilonHSYRG00063</name>
</gene>
<feature type="chain" id="PRO_5025534943" description="SCP domain-containing protein" evidence="1">
    <location>
        <begin position="23"/>
        <end position="115"/>
    </location>
</feature>
<evidence type="ECO:0000259" key="2">
    <source>
        <dbReference type="SMART" id="SM00198"/>
    </source>
</evidence>
<dbReference type="SUPFAM" id="SSF55797">
    <property type="entry name" value="PR-1-like"/>
    <property type="match status" value="1"/>
</dbReference>
<dbReference type="SMART" id="SM00198">
    <property type="entry name" value="SCP"/>
    <property type="match status" value="1"/>
</dbReference>
<dbReference type="Gene3D" id="3.40.33.10">
    <property type="entry name" value="CAP"/>
    <property type="match status" value="1"/>
</dbReference>
<dbReference type="Proteomes" id="UP000436088">
    <property type="component" value="Unassembled WGS sequence"/>
</dbReference>
<feature type="domain" description="SCP" evidence="2">
    <location>
        <begin position="24"/>
        <end position="115"/>
    </location>
</feature>
<reference evidence="3" key="1">
    <citation type="submission" date="2019-09" db="EMBL/GenBank/DDBJ databases">
        <title>Draft genome information of white flower Hibiscus syriacus.</title>
        <authorList>
            <person name="Kim Y.-M."/>
        </authorList>
    </citation>
    <scope>NUCLEOTIDE SEQUENCE [LARGE SCALE GENOMIC DNA]</scope>
    <source>
        <strain evidence="3">YM2019G1</strain>
    </source>
</reference>
<feature type="signal peptide" evidence="1">
    <location>
        <begin position="1"/>
        <end position="22"/>
    </location>
</feature>
<dbReference type="PROSITE" id="PS01009">
    <property type="entry name" value="CRISP_1"/>
    <property type="match status" value="1"/>
</dbReference>
<evidence type="ECO:0000256" key="1">
    <source>
        <dbReference type="SAM" id="SignalP"/>
    </source>
</evidence>
<dbReference type="GO" id="GO:0005576">
    <property type="term" value="C:extracellular region"/>
    <property type="evidence" value="ECO:0007669"/>
    <property type="project" value="InterPro"/>
</dbReference>
<keyword evidence="1" id="KW-0732">Signal</keyword>
<comment type="caution">
    <text evidence="3">The sequence shown here is derived from an EMBL/GenBank/DDBJ whole genome shotgun (WGS) entry which is preliminary data.</text>
</comment>
<keyword evidence="4" id="KW-1185">Reference proteome</keyword>
<dbReference type="InterPro" id="IPR035940">
    <property type="entry name" value="CAP_sf"/>
</dbReference>
<protein>
    <recommendedName>
        <fullName evidence="2">SCP domain-containing protein</fullName>
    </recommendedName>
</protein>
<dbReference type="EMBL" id="VEPZ02001295">
    <property type="protein sequence ID" value="KAE8681937.1"/>
    <property type="molecule type" value="Genomic_DNA"/>
</dbReference>
<organism evidence="3 4">
    <name type="scientific">Hibiscus syriacus</name>
    <name type="common">Rose of Sharon</name>
    <dbReference type="NCBI Taxonomy" id="106335"/>
    <lineage>
        <taxon>Eukaryota</taxon>
        <taxon>Viridiplantae</taxon>
        <taxon>Streptophyta</taxon>
        <taxon>Embryophyta</taxon>
        <taxon>Tracheophyta</taxon>
        <taxon>Spermatophyta</taxon>
        <taxon>Magnoliopsida</taxon>
        <taxon>eudicotyledons</taxon>
        <taxon>Gunneridae</taxon>
        <taxon>Pentapetalae</taxon>
        <taxon>rosids</taxon>
        <taxon>malvids</taxon>
        <taxon>Malvales</taxon>
        <taxon>Malvaceae</taxon>
        <taxon>Malvoideae</taxon>
        <taxon>Hibiscus</taxon>
    </lineage>
</organism>
<proteinExistence type="predicted"/>
<evidence type="ECO:0000313" key="3">
    <source>
        <dbReference type="EMBL" id="KAE8681937.1"/>
    </source>
</evidence>
<evidence type="ECO:0000313" key="4">
    <source>
        <dbReference type="Proteomes" id="UP000436088"/>
    </source>
</evidence>
<dbReference type="AlphaFoldDB" id="A0A6A2YRK8"/>
<dbReference type="InterPro" id="IPR018244">
    <property type="entry name" value="Allrgn_V5/Tpx1_CS"/>
</dbReference>
<sequence>MEFSSLALTCLMAFTLILPSHAQDSPQDYLNLNAHNEARAAVSVGPMSWDETVLPLHGTMLINASPIATLRTPVAVDNTGRLRLQLQHCASGKVCGHYTQVVWRDSVRLGCQKPY</sequence>
<dbReference type="InterPro" id="IPR014044">
    <property type="entry name" value="CAP_dom"/>
</dbReference>
<accession>A0A6A2YRK8</accession>
<name>A0A6A2YRK8_HIBSY</name>